<dbReference type="AlphaFoldDB" id="A0A9D1LMQ1"/>
<dbReference type="PROSITE" id="PS51257">
    <property type="entry name" value="PROKAR_LIPOPROTEIN"/>
    <property type="match status" value="1"/>
</dbReference>
<keyword evidence="2" id="KW-0732">Signal</keyword>
<feature type="region of interest" description="Disordered" evidence="1">
    <location>
        <begin position="22"/>
        <end position="70"/>
    </location>
</feature>
<proteinExistence type="predicted"/>
<organism evidence="3 4">
    <name type="scientific">Candidatus Alloenteromonas pullicola</name>
    <dbReference type="NCBI Taxonomy" id="2840784"/>
    <lineage>
        <taxon>Bacteria</taxon>
        <taxon>Bacillati</taxon>
        <taxon>Bacillota</taxon>
        <taxon>Bacillota incertae sedis</taxon>
        <taxon>Candidatus Alloenteromonas</taxon>
    </lineage>
</organism>
<evidence type="ECO:0000313" key="4">
    <source>
        <dbReference type="Proteomes" id="UP000824070"/>
    </source>
</evidence>
<gene>
    <name evidence="3" type="ORF">IAC52_00130</name>
</gene>
<sequence length="727" mass="79258">MKTKPFCLGIAALGLALVACNGGGASSSSGENTHPSSSKPEETSSDTGSSSTTDTEQPPEEETIPDEWRQYDLKTVAELCELAASQTSKPTADSPRYYVAATVKSIDNPNYGGMTIEDETGEIMVYGTYGADGDKRYPDLEQKPVANDLVLLYGNLQNYNGTMEIYSGWIIDFVHREVEIDPDDYDLITIAESRALDKGESCRVKGTVLRHTFNTSLNEIGFLLADSTGMIYVYDSQIAPQVDDGEVVELVATRDNWILDDEASYAEKLGYNGAIQLVSAVLLSHQQGEGFDYASSAKKTTVKKLLSADFDEPITGDLYQVAALIQKRQGDDFVNYYILDLDGKTGTYSYTQASGADFAWLDQYDGQVVTLYMTVLNAKMTASGGNWRVNPVYVDPTPYSYDPSYTPELAVEYYGIGQFSARYGADPALKVNTSIDNDLVGVKGATLSYSSSNEEAAYFSSESGATVFHVDPTHPGKVTITITGSYGDYENYVGSVQIEVFDPETVGISVQEAIEAEADPTTTLLVRGIVGPSLVNQSGFYLIDESGVIAVKLSSFDLFDGTFHIGDEVVIEGYRDYYGSKGAQSQICITDAYIYVNLYGGDGTYPTDSFITGKTIAELVSLPVSELEHTAEVYVIDKASLTVNDGYYPTYYLIDEGEKDYGSKGLQFYQSGSAQYAWLQSYLGQTFKAEIALCNWNSKSAFKVCVLSITLEDGTQIYNQLNFGSAE</sequence>
<evidence type="ECO:0000256" key="1">
    <source>
        <dbReference type="SAM" id="MobiDB-lite"/>
    </source>
</evidence>
<accession>A0A9D1LMQ1</accession>
<name>A0A9D1LMQ1_9FIRM</name>
<feature type="compositionally biased region" description="Low complexity" evidence="1">
    <location>
        <begin position="45"/>
        <end position="56"/>
    </location>
</feature>
<evidence type="ECO:0000256" key="2">
    <source>
        <dbReference type="SAM" id="SignalP"/>
    </source>
</evidence>
<comment type="caution">
    <text evidence="3">The sequence shown here is derived from an EMBL/GenBank/DDBJ whole genome shotgun (WGS) entry which is preliminary data.</text>
</comment>
<protein>
    <submittedName>
        <fullName evidence="3">Uncharacterized protein</fullName>
    </submittedName>
</protein>
<reference evidence="3" key="1">
    <citation type="submission" date="2020-10" db="EMBL/GenBank/DDBJ databases">
        <authorList>
            <person name="Gilroy R."/>
        </authorList>
    </citation>
    <scope>NUCLEOTIDE SEQUENCE</scope>
    <source>
        <strain evidence="3">ChiGjej1B1-22543</strain>
    </source>
</reference>
<evidence type="ECO:0000313" key="3">
    <source>
        <dbReference type="EMBL" id="HIU44696.1"/>
    </source>
</evidence>
<feature type="signal peptide" evidence="2">
    <location>
        <begin position="1"/>
        <end position="21"/>
    </location>
</feature>
<dbReference type="Proteomes" id="UP000824070">
    <property type="component" value="Unassembled WGS sequence"/>
</dbReference>
<dbReference type="EMBL" id="DVMV01000003">
    <property type="protein sequence ID" value="HIU44696.1"/>
    <property type="molecule type" value="Genomic_DNA"/>
</dbReference>
<feature type="chain" id="PRO_5038593414" evidence="2">
    <location>
        <begin position="22"/>
        <end position="727"/>
    </location>
</feature>
<reference evidence="3" key="2">
    <citation type="journal article" date="2021" name="PeerJ">
        <title>Extensive microbial diversity within the chicken gut microbiome revealed by metagenomics and culture.</title>
        <authorList>
            <person name="Gilroy R."/>
            <person name="Ravi A."/>
            <person name="Getino M."/>
            <person name="Pursley I."/>
            <person name="Horton D.L."/>
            <person name="Alikhan N.F."/>
            <person name="Baker D."/>
            <person name="Gharbi K."/>
            <person name="Hall N."/>
            <person name="Watson M."/>
            <person name="Adriaenssens E.M."/>
            <person name="Foster-Nyarko E."/>
            <person name="Jarju S."/>
            <person name="Secka A."/>
            <person name="Antonio M."/>
            <person name="Oren A."/>
            <person name="Chaudhuri R.R."/>
            <person name="La Ragione R."/>
            <person name="Hildebrand F."/>
            <person name="Pallen M.J."/>
        </authorList>
    </citation>
    <scope>NUCLEOTIDE SEQUENCE</scope>
    <source>
        <strain evidence="3">ChiGjej1B1-22543</strain>
    </source>
</reference>